<accession>A0A8J2P150</accession>
<organism evidence="3 4">
    <name type="scientific">Allacma fusca</name>
    <dbReference type="NCBI Taxonomy" id="39272"/>
    <lineage>
        <taxon>Eukaryota</taxon>
        <taxon>Metazoa</taxon>
        <taxon>Ecdysozoa</taxon>
        <taxon>Arthropoda</taxon>
        <taxon>Hexapoda</taxon>
        <taxon>Collembola</taxon>
        <taxon>Symphypleona</taxon>
        <taxon>Sminthuridae</taxon>
        <taxon>Allacma</taxon>
    </lineage>
</organism>
<dbReference type="Proteomes" id="UP000708208">
    <property type="component" value="Unassembled WGS sequence"/>
</dbReference>
<name>A0A8J2P150_9HEXA</name>
<feature type="region of interest" description="Disordered" evidence="2">
    <location>
        <begin position="243"/>
        <end position="279"/>
    </location>
</feature>
<evidence type="ECO:0000256" key="2">
    <source>
        <dbReference type="SAM" id="MobiDB-lite"/>
    </source>
</evidence>
<evidence type="ECO:0000256" key="1">
    <source>
        <dbReference type="SAM" id="Coils"/>
    </source>
</evidence>
<dbReference type="AlphaFoldDB" id="A0A8J2P150"/>
<evidence type="ECO:0000313" key="3">
    <source>
        <dbReference type="EMBL" id="CAG7728015.1"/>
    </source>
</evidence>
<gene>
    <name evidence="3" type="ORF">AFUS01_LOCUS16826</name>
</gene>
<feature type="coiled-coil region" evidence="1">
    <location>
        <begin position="121"/>
        <end position="211"/>
    </location>
</feature>
<reference evidence="3" key="1">
    <citation type="submission" date="2021-06" db="EMBL/GenBank/DDBJ databases">
        <authorList>
            <person name="Hodson N. C."/>
            <person name="Mongue J. A."/>
            <person name="Jaron S. K."/>
        </authorList>
    </citation>
    <scope>NUCLEOTIDE SEQUENCE</scope>
</reference>
<comment type="caution">
    <text evidence="3">The sequence shown here is derived from an EMBL/GenBank/DDBJ whole genome shotgun (WGS) entry which is preliminary data.</text>
</comment>
<proteinExistence type="predicted"/>
<protein>
    <submittedName>
        <fullName evidence="3">Uncharacterized protein</fullName>
    </submittedName>
</protein>
<keyword evidence="4" id="KW-1185">Reference proteome</keyword>
<evidence type="ECO:0000313" key="4">
    <source>
        <dbReference type="Proteomes" id="UP000708208"/>
    </source>
</evidence>
<sequence>MTDVKRSEAAFGLVKLQSMKVPADEVPEIVPKKKSRVLGSFVDVVSSGQIPHTVEARPRKKPIVNPHLQLEPFTETESDDDSIMSLLSSKDEMESDFGSQITASTYRLVIAQHEIKERMNKIKYHEELRSLKQRNKDLEERIEKLEESRRRLEQNCKDLEDINKKQEKNLNQVTESKEAIRKDLDDKNCLVIALENKLKRYEILIQSYELRVKSAIHSLSQPFLETHVFDMLDVKVKPEIDVNSTSVPQDSEKNKPTISEDMETSSGSSKHKISDRQNRRWTNSENVTILEYILKTIRSGSKIEKPNAPKYYTKMISECKLSPEITHNLLRNKVQNFRRAFEKARKENTECSYQNYLEEIWGNRSYDSSSE</sequence>
<dbReference type="EMBL" id="CAJVCH010157131">
    <property type="protein sequence ID" value="CAG7728015.1"/>
    <property type="molecule type" value="Genomic_DNA"/>
</dbReference>
<dbReference type="OrthoDB" id="8015427at2759"/>
<keyword evidence="1" id="KW-0175">Coiled coil</keyword>